<dbReference type="EMBL" id="CP042997">
    <property type="protein sequence ID" value="QEH33263.1"/>
    <property type="molecule type" value="Genomic_DNA"/>
</dbReference>
<sequence length="92" mass="10061">MSGPGIGLRRGRYAGLKVLTRTIFMDHHGPGLDGLDAIRRIRSLRSTAVIDTIALTVPRLSRDRDRNLDVGADACEVKPFVLLRDVRGGLPV</sequence>
<evidence type="ECO:0000313" key="3">
    <source>
        <dbReference type="EMBL" id="QEH33263.1"/>
    </source>
</evidence>
<dbReference type="KEGG" id="agv:OJF2_17630"/>
<evidence type="ECO:0000259" key="2">
    <source>
        <dbReference type="PROSITE" id="PS50110"/>
    </source>
</evidence>
<dbReference type="PROSITE" id="PS50110">
    <property type="entry name" value="RESPONSE_REGULATORY"/>
    <property type="match status" value="1"/>
</dbReference>
<dbReference type="Gene3D" id="3.40.50.2300">
    <property type="match status" value="1"/>
</dbReference>
<evidence type="ECO:0000313" key="4">
    <source>
        <dbReference type="Proteomes" id="UP000324233"/>
    </source>
</evidence>
<organism evidence="3 4">
    <name type="scientific">Aquisphaera giovannonii</name>
    <dbReference type="NCBI Taxonomy" id="406548"/>
    <lineage>
        <taxon>Bacteria</taxon>
        <taxon>Pseudomonadati</taxon>
        <taxon>Planctomycetota</taxon>
        <taxon>Planctomycetia</taxon>
        <taxon>Isosphaerales</taxon>
        <taxon>Isosphaeraceae</taxon>
        <taxon>Aquisphaera</taxon>
    </lineage>
</organism>
<name>A0A5B9VY45_9BACT</name>
<reference evidence="3 4" key="1">
    <citation type="submission" date="2019-08" db="EMBL/GenBank/DDBJ databases">
        <title>Deep-cultivation of Planctomycetes and their phenomic and genomic characterization uncovers novel biology.</title>
        <authorList>
            <person name="Wiegand S."/>
            <person name="Jogler M."/>
            <person name="Boedeker C."/>
            <person name="Pinto D."/>
            <person name="Vollmers J."/>
            <person name="Rivas-Marin E."/>
            <person name="Kohn T."/>
            <person name="Peeters S.H."/>
            <person name="Heuer A."/>
            <person name="Rast P."/>
            <person name="Oberbeckmann S."/>
            <person name="Bunk B."/>
            <person name="Jeske O."/>
            <person name="Meyerdierks A."/>
            <person name="Storesund J.E."/>
            <person name="Kallscheuer N."/>
            <person name="Luecker S."/>
            <person name="Lage O.M."/>
            <person name="Pohl T."/>
            <person name="Merkel B.J."/>
            <person name="Hornburger P."/>
            <person name="Mueller R.-W."/>
            <person name="Bruemmer F."/>
            <person name="Labrenz M."/>
            <person name="Spormann A.M."/>
            <person name="Op den Camp H."/>
            <person name="Overmann J."/>
            <person name="Amann R."/>
            <person name="Jetten M.S.M."/>
            <person name="Mascher T."/>
            <person name="Medema M.H."/>
            <person name="Devos D.P."/>
            <person name="Kaster A.-K."/>
            <person name="Ovreas L."/>
            <person name="Rohde M."/>
            <person name="Galperin M.Y."/>
            <person name="Jogler C."/>
        </authorList>
    </citation>
    <scope>NUCLEOTIDE SEQUENCE [LARGE SCALE GENOMIC DNA]</scope>
    <source>
        <strain evidence="3 4">OJF2</strain>
    </source>
</reference>
<feature type="modified residue" description="4-aspartylphosphate" evidence="1">
    <location>
        <position position="26"/>
    </location>
</feature>
<accession>A0A5B9VY45</accession>
<dbReference type="GO" id="GO:0000160">
    <property type="term" value="P:phosphorelay signal transduction system"/>
    <property type="evidence" value="ECO:0007669"/>
    <property type="project" value="InterPro"/>
</dbReference>
<keyword evidence="1" id="KW-0597">Phosphoprotein</keyword>
<feature type="domain" description="Response regulatory" evidence="2">
    <location>
        <begin position="1"/>
        <end position="92"/>
    </location>
</feature>
<keyword evidence="4" id="KW-1185">Reference proteome</keyword>
<protein>
    <recommendedName>
        <fullName evidence="2">Response regulatory domain-containing protein</fullName>
    </recommendedName>
</protein>
<evidence type="ECO:0000256" key="1">
    <source>
        <dbReference type="PROSITE-ProRule" id="PRU00169"/>
    </source>
</evidence>
<dbReference type="InterPro" id="IPR011006">
    <property type="entry name" value="CheY-like_superfamily"/>
</dbReference>
<gene>
    <name evidence="3" type="ORF">OJF2_17630</name>
</gene>
<dbReference type="InterPro" id="IPR001789">
    <property type="entry name" value="Sig_transdc_resp-reg_receiver"/>
</dbReference>
<dbReference type="AlphaFoldDB" id="A0A5B9VY45"/>
<proteinExistence type="predicted"/>
<dbReference type="SUPFAM" id="SSF52172">
    <property type="entry name" value="CheY-like"/>
    <property type="match status" value="1"/>
</dbReference>
<dbReference type="Proteomes" id="UP000324233">
    <property type="component" value="Chromosome"/>
</dbReference>